<proteinExistence type="predicted"/>
<evidence type="ECO:0000313" key="2">
    <source>
        <dbReference type="Proteomes" id="UP000556026"/>
    </source>
</evidence>
<dbReference type="AlphaFoldDB" id="A0A6V8MCY4"/>
<name>A0A6V8MCY4_9BACT</name>
<sequence length="165" mass="17338">MKQGSFGGTLGNRGLLQLHKTAFFASHDAPAGLTVLARGWFERCCGGGGCVISGFQTPLERTLLGWLLEAGHPLVLVLARGLPLALAPGLERALERGELLVLTRYAASVTHACRDKCRQRNRHVVALADAVVVAYAAPGGELARLCAELPAGKPVSYLCESPGAP</sequence>
<dbReference type="RefSeq" id="WP_183352720.1">
    <property type="nucleotide sequence ID" value="NZ_BLXX01000001.1"/>
</dbReference>
<evidence type="ECO:0008006" key="3">
    <source>
        <dbReference type="Google" id="ProtNLM"/>
    </source>
</evidence>
<comment type="caution">
    <text evidence="1">The sequence shown here is derived from an EMBL/GenBank/DDBJ whole genome shotgun (WGS) entry which is preliminary data.</text>
</comment>
<accession>A0A6V8MCY4</accession>
<keyword evidence="2" id="KW-1185">Reference proteome</keyword>
<protein>
    <recommendedName>
        <fullName evidence="3">SMF family protein</fullName>
    </recommendedName>
</protein>
<reference evidence="2" key="1">
    <citation type="submission" date="2020-06" db="EMBL/GenBank/DDBJ databases">
        <title>Draft genomic sequence of Geomonas sp. Red330.</title>
        <authorList>
            <person name="Itoh H."/>
            <person name="Zhenxing X."/>
            <person name="Ushijima N."/>
            <person name="Masuda Y."/>
            <person name="Shiratori Y."/>
            <person name="Senoo K."/>
        </authorList>
    </citation>
    <scope>NUCLEOTIDE SEQUENCE [LARGE SCALE GENOMIC DNA]</scope>
    <source>
        <strain evidence="2">Red330</strain>
    </source>
</reference>
<dbReference type="Proteomes" id="UP000556026">
    <property type="component" value="Unassembled WGS sequence"/>
</dbReference>
<dbReference type="EMBL" id="BLXX01000001">
    <property type="protein sequence ID" value="GFO57860.1"/>
    <property type="molecule type" value="Genomic_DNA"/>
</dbReference>
<organism evidence="1 2">
    <name type="scientific">Geomonas silvestris</name>
    <dbReference type="NCBI Taxonomy" id="2740184"/>
    <lineage>
        <taxon>Bacteria</taxon>
        <taxon>Pseudomonadati</taxon>
        <taxon>Thermodesulfobacteriota</taxon>
        <taxon>Desulfuromonadia</taxon>
        <taxon>Geobacterales</taxon>
        <taxon>Geobacteraceae</taxon>
        <taxon>Geomonas</taxon>
    </lineage>
</organism>
<dbReference type="Gene3D" id="3.40.50.450">
    <property type="match status" value="1"/>
</dbReference>
<gene>
    <name evidence="1" type="ORF">GMST_01850</name>
</gene>
<evidence type="ECO:0000313" key="1">
    <source>
        <dbReference type="EMBL" id="GFO57860.1"/>
    </source>
</evidence>